<evidence type="ECO:0000313" key="1">
    <source>
        <dbReference type="EMBL" id="MBX38049.1"/>
    </source>
</evidence>
<accession>A0A2P2N6B9</accession>
<proteinExistence type="predicted"/>
<organism evidence="1">
    <name type="scientific">Rhizophora mucronata</name>
    <name type="common">Asiatic mangrove</name>
    <dbReference type="NCBI Taxonomy" id="61149"/>
    <lineage>
        <taxon>Eukaryota</taxon>
        <taxon>Viridiplantae</taxon>
        <taxon>Streptophyta</taxon>
        <taxon>Embryophyta</taxon>
        <taxon>Tracheophyta</taxon>
        <taxon>Spermatophyta</taxon>
        <taxon>Magnoliopsida</taxon>
        <taxon>eudicotyledons</taxon>
        <taxon>Gunneridae</taxon>
        <taxon>Pentapetalae</taxon>
        <taxon>rosids</taxon>
        <taxon>fabids</taxon>
        <taxon>Malpighiales</taxon>
        <taxon>Rhizophoraceae</taxon>
        <taxon>Rhizophora</taxon>
    </lineage>
</organism>
<protein>
    <submittedName>
        <fullName evidence="1">Uncharacterized protein</fullName>
    </submittedName>
</protein>
<reference evidence="1" key="1">
    <citation type="submission" date="2018-02" db="EMBL/GenBank/DDBJ databases">
        <title>Rhizophora mucronata_Transcriptome.</title>
        <authorList>
            <person name="Meera S.P."/>
            <person name="Sreeshan A."/>
            <person name="Augustine A."/>
        </authorList>
    </citation>
    <scope>NUCLEOTIDE SEQUENCE</scope>
    <source>
        <tissue evidence="1">Leaf</tissue>
    </source>
</reference>
<sequence length="15" mass="1764">MRISLIVPVMVFLVF</sequence>
<dbReference type="EMBL" id="GGEC01057565">
    <property type="protein sequence ID" value="MBX38049.1"/>
    <property type="molecule type" value="Transcribed_RNA"/>
</dbReference>
<name>A0A2P2N6B9_RHIMU</name>